<dbReference type="AlphaFoldDB" id="A0A844BC85"/>
<dbReference type="Proteomes" id="UP000466730">
    <property type="component" value="Unassembled WGS sequence"/>
</dbReference>
<evidence type="ECO:0000313" key="1">
    <source>
        <dbReference type="EMBL" id="MRH20249.1"/>
    </source>
</evidence>
<protein>
    <submittedName>
        <fullName evidence="1">Uncharacterized protein</fullName>
    </submittedName>
</protein>
<dbReference type="Pfam" id="PF20083">
    <property type="entry name" value="DUF6477"/>
    <property type="match status" value="1"/>
</dbReference>
<sequence length="100" mass="11239">MTRLPAQLARLRRPRLMIQAARFGLADYRRDRDLARLLQGQRHGSPAAVIDRLIEIEAGMDERRRSGDAGYSYPRHVEALIALMAEARALATPQPFSEAA</sequence>
<gene>
    <name evidence="1" type="ORF">GH815_04510</name>
</gene>
<comment type="caution">
    <text evidence="1">The sequence shown here is derived from an EMBL/GenBank/DDBJ whole genome shotgun (WGS) entry which is preliminary data.</text>
</comment>
<dbReference type="EMBL" id="WJPO01000004">
    <property type="protein sequence ID" value="MRH20249.1"/>
    <property type="molecule type" value="Genomic_DNA"/>
</dbReference>
<dbReference type="OrthoDB" id="7875218at2"/>
<reference evidence="1 2" key="1">
    <citation type="submission" date="2019-11" db="EMBL/GenBank/DDBJ databases">
        <title>Draft Whole-Genome sequence of the marine photosynthetic bacterium Rhodovulum strictum DSM 11289.</title>
        <authorList>
            <person name="Kyndt J.A."/>
            <person name="Meyer T.E."/>
        </authorList>
    </citation>
    <scope>NUCLEOTIDE SEQUENCE [LARGE SCALE GENOMIC DNA]</scope>
    <source>
        <strain evidence="1 2">DSM 11289</strain>
    </source>
</reference>
<dbReference type="InterPro" id="IPR045516">
    <property type="entry name" value="DUF6477"/>
</dbReference>
<name>A0A844BC85_9RHOB</name>
<organism evidence="1 2">
    <name type="scientific">Rhodovulum strictum</name>
    <dbReference type="NCBI Taxonomy" id="58314"/>
    <lineage>
        <taxon>Bacteria</taxon>
        <taxon>Pseudomonadati</taxon>
        <taxon>Pseudomonadota</taxon>
        <taxon>Alphaproteobacteria</taxon>
        <taxon>Rhodobacterales</taxon>
        <taxon>Paracoccaceae</taxon>
        <taxon>Rhodovulum</taxon>
    </lineage>
</organism>
<keyword evidence="2" id="KW-1185">Reference proteome</keyword>
<evidence type="ECO:0000313" key="2">
    <source>
        <dbReference type="Proteomes" id="UP000466730"/>
    </source>
</evidence>
<dbReference type="RefSeq" id="WP_153747559.1">
    <property type="nucleotide sequence ID" value="NZ_BAAADI010000032.1"/>
</dbReference>
<proteinExistence type="predicted"/>
<accession>A0A844BC85</accession>